<feature type="region of interest" description="Disordered" evidence="1">
    <location>
        <begin position="402"/>
        <end position="429"/>
    </location>
</feature>
<reference evidence="4" key="1">
    <citation type="submission" date="2016-10" db="EMBL/GenBank/DDBJ databases">
        <authorList>
            <person name="de Groot N.N."/>
        </authorList>
    </citation>
    <scope>NUCLEOTIDE SEQUENCE [LARGE SCALE GENOMIC DNA]</scope>
    <source>
        <strain evidence="4">OK042</strain>
    </source>
</reference>
<keyword evidence="5" id="KW-1185">Reference proteome</keyword>
<keyword evidence="2" id="KW-0812">Transmembrane</keyword>
<dbReference type="RefSeq" id="WP_092271859.1">
    <property type="nucleotide sequence ID" value="NZ_FORT01000011.1"/>
</dbReference>
<sequence>MSQRKLSLLMIVCSLIGGAIGFVVGEVILSQLSAELPQWLLMGLYFGQYALFVGLMCLVAEMISPRLNGHGWKQRYVGASWRMLVPSTLVMVGVAAMLLQLLYGFSYQRSSSTDNIVMLLDTSDSMKQTDPNNQLFQAAADVVGKMDSDMQVGVITFNSRAEVLQPLVLLKDQAVKDTVIAKLKNYPGPSGGTQIDEALQAALDQLQSAGQLNPNSTVVLMSDGYSNVDLQKVMEPYKQAGMHIHTVGMSQVDADGTYLLKRISEETGGTYFNVDHAEELTGIFGQIYDMSRQDRNLVSERTGATADSTFFAIIRVIGMLIIGGLLGLSLGLIFDNRHLAKSFTIGGAVAGILAGLLLESGLTSAQWLDTTVRMLACALLAVVMTLFTAFIPASASGGQTSFKNRMDQGKRSSARLLESGNRTSKRFDL</sequence>
<accession>A0A1I3YIH2</accession>
<protein>
    <submittedName>
        <fullName evidence="4">Ca-activated chloride channel family protein</fullName>
    </submittedName>
</protein>
<dbReference type="EMBL" id="FORT01000011">
    <property type="protein sequence ID" value="SFK31678.1"/>
    <property type="molecule type" value="Genomic_DNA"/>
</dbReference>
<keyword evidence="2" id="KW-1133">Transmembrane helix</keyword>
<dbReference type="AlphaFoldDB" id="A0A1I3YIH2"/>
<dbReference type="CDD" id="cd00198">
    <property type="entry name" value="vWFA"/>
    <property type="match status" value="1"/>
</dbReference>
<dbReference type="InterPro" id="IPR036465">
    <property type="entry name" value="vWFA_dom_sf"/>
</dbReference>
<dbReference type="PANTHER" id="PTHR10579">
    <property type="entry name" value="CALCIUM-ACTIVATED CHLORIDE CHANNEL REGULATOR"/>
    <property type="match status" value="1"/>
</dbReference>
<dbReference type="Gene3D" id="3.40.50.410">
    <property type="entry name" value="von Willebrand factor, type A domain"/>
    <property type="match status" value="1"/>
</dbReference>
<dbReference type="STRING" id="1884381.SAMN05518846_111159"/>
<feature type="transmembrane region" description="Helical" evidence="2">
    <location>
        <begin position="45"/>
        <end position="63"/>
    </location>
</feature>
<proteinExistence type="predicted"/>
<name>A0A1I3YIH2_9BACL</name>
<feature type="domain" description="VWFA" evidence="3">
    <location>
        <begin position="115"/>
        <end position="287"/>
    </location>
</feature>
<evidence type="ECO:0000256" key="2">
    <source>
        <dbReference type="SAM" id="Phobius"/>
    </source>
</evidence>
<feature type="transmembrane region" description="Helical" evidence="2">
    <location>
        <begin position="310"/>
        <end position="333"/>
    </location>
</feature>
<dbReference type="PROSITE" id="PS50234">
    <property type="entry name" value="VWFA"/>
    <property type="match status" value="1"/>
</dbReference>
<dbReference type="InterPro" id="IPR002035">
    <property type="entry name" value="VWF_A"/>
</dbReference>
<evidence type="ECO:0000256" key="1">
    <source>
        <dbReference type="SAM" id="MobiDB-lite"/>
    </source>
</evidence>
<evidence type="ECO:0000313" key="4">
    <source>
        <dbReference type="EMBL" id="SFK31678.1"/>
    </source>
</evidence>
<organism evidence="4 5">
    <name type="scientific">Brevibacillus centrosporus</name>
    <dbReference type="NCBI Taxonomy" id="54910"/>
    <lineage>
        <taxon>Bacteria</taxon>
        <taxon>Bacillati</taxon>
        <taxon>Bacillota</taxon>
        <taxon>Bacilli</taxon>
        <taxon>Bacillales</taxon>
        <taxon>Paenibacillaceae</taxon>
        <taxon>Brevibacillus</taxon>
    </lineage>
</organism>
<gene>
    <name evidence="4" type="ORF">SAMN05518846_111159</name>
</gene>
<feature type="transmembrane region" description="Helical" evidence="2">
    <location>
        <begin position="373"/>
        <end position="395"/>
    </location>
</feature>
<dbReference type="SUPFAM" id="SSF53300">
    <property type="entry name" value="vWA-like"/>
    <property type="match status" value="1"/>
</dbReference>
<feature type="transmembrane region" description="Helical" evidence="2">
    <location>
        <begin position="345"/>
        <end position="367"/>
    </location>
</feature>
<dbReference type="Pfam" id="PF00092">
    <property type="entry name" value="VWA"/>
    <property type="match status" value="1"/>
</dbReference>
<feature type="transmembrane region" description="Helical" evidence="2">
    <location>
        <begin position="84"/>
        <end position="105"/>
    </location>
</feature>
<keyword evidence="2" id="KW-0472">Membrane</keyword>
<dbReference type="PANTHER" id="PTHR10579:SF43">
    <property type="entry name" value="ZINC FINGER (C3HC4-TYPE RING FINGER) FAMILY PROTEIN"/>
    <property type="match status" value="1"/>
</dbReference>
<dbReference type="Proteomes" id="UP000198915">
    <property type="component" value="Unassembled WGS sequence"/>
</dbReference>
<dbReference type="InterPro" id="IPR051266">
    <property type="entry name" value="CLCR"/>
</dbReference>
<evidence type="ECO:0000259" key="3">
    <source>
        <dbReference type="PROSITE" id="PS50234"/>
    </source>
</evidence>
<dbReference type="SMART" id="SM00327">
    <property type="entry name" value="VWA"/>
    <property type="match status" value="1"/>
</dbReference>
<evidence type="ECO:0000313" key="5">
    <source>
        <dbReference type="Proteomes" id="UP000198915"/>
    </source>
</evidence>